<gene>
    <name evidence="2" type="ORF">E1263_09060</name>
</gene>
<feature type="domain" description="NADPH-dependent FMN reductase-like" evidence="1">
    <location>
        <begin position="1"/>
        <end position="143"/>
    </location>
</feature>
<evidence type="ECO:0000259" key="1">
    <source>
        <dbReference type="Pfam" id="PF03358"/>
    </source>
</evidence>
<dbReference type="Gene3D" id="3.40.50.360">
    <property type="match status" value="1"/>
</dbReference>
<dbReference type="GO" id="GO:0010181">
    <property type="term" value="F:FMN binding"/>
    <property type="evidence" value="ECO:0007669"/>
    <property type="project" value="TreeGrafter"/>
</dbReference>
<dbReference type="AlphaFoldDB" id="A0A4R4ZPS8"/>
<dbReference type="OrthoDB" id="9812295at2"/>
<protein>
    <submittedName>
        <fullName evidence="2">NADPH-dependent oxidoreductase</fullName>
    </submittedName>
</protein>
<keyword evidence="3" id="KW-1185">Reference proteome</keyword>
<dbReference type="GO" id="GO:0005829">
    <property type="term" value="C:cytosol"/>
    <property type="evidence" value="ECO:0007669"/>
    <property type="project" value="TreeGrafter"/>
</dbReference>
<proteinExistence type="predicted"/>
<reference evidence="2 3" key="1">
    <citation type="submission" date="2019-03" db="EMBL/GenBank/DDBJ databases">
        <title>Draft genome sequences of novel Actinobacteria.</title>
        <authorList>
            <person name="Sahin N."/>
            <person name="Ay H."/>
            <person name="Saygin H."/>
        </authorList>
    </citation>
    <scope>NUCLEOTIDE SEQUENCE [LARGE SCALE GENOMIC DNA]</scope>
    <source>
        <strain evidence="2 3">JCM 13523</strain>
    </source>
</reference>
<dbReference type="InterPro" id="IPR005025">
    <property type="entry name" value="FMN_Rdtase-like_dom"/>
</dbReference>
<organism evidence="2 3">
    <name type="scientific">Kribbella antibiotica</name>
    <dbReference type="NCBI Taxonomy" id="190195"/>
    <lineage>
        <taxon>Bacteria</taxon>
        <taxon>Bacillati</taxon>
        <taxon>Actinomycetota</taxon>
        <taxon>Actinomycetes</taxon>
        <taxon>Propionibacteriales</taxon>
        <taxon>Kribbellaceae</taxon>
        <taxon>Kribbella</taxon>
    </lineage>
</organism>
<accession>A0A4R4ZPS8</accession>
<dbReference type="RefSeq" id="WP_132166750.1">
    <property type="nucleotide sequence ID" value="NZ_SMKX01000019.1"/>
</dbReference>
<dbReference type="SUPFAM" id="SSF52218">
    <property type="entry name" value="Flavoproteins"/>
    <property type="match status" value="1"/>
</dbReference>
<sequence length="193" mass="20747">MRIAVILASTRAGRAGAAVADWVVAQAQGRPDAEYTLIDLAVVNLPQIDEPIPPAAGRYSELHTQQWAETIAGFDGYVIVTPEYNRSFPGALKNALDRVYAEWNNKAAGIVSYGVDGGVRAAEALRPVLGALQLADIQTEVTLNLRSDFEQFGARFTPSDHQATVLGGFLDQLESWSRAMASVRKVPVAGPVQ</sequence>
<evidence type="ECO:0000313" key="2">
    <source>
        <dbReference type="EMBL" id="TDD60941.1"/>
    </source>
</evidence>
<evidence type="ECO:0000313" key="3">
    <source>
        <dbReference type="Proteomes" id="UP000295124"/>
    </source>
</evidence>
<dbReference type="InterPro" id="IPR050712">
    <property type="entry name" value="NAD(P)H-dep_reductase"/>
</dbReference>
<comment type="caution">
    <text evidence="2">The sequence shown here is derived from an EMBL/GenBank/DDBJ whole genome shotgun (WGS) entry which is preliminary data.</text>
</comment>
<dbReference type="EMBL" id="SMKX01000019">
    <property type="protein sequence ID" value="TDD60941.1"/>
    <property type="molecule type" value="Genomic_DNA"/>
</dbReference>
<dbReference type="Pfam" id="PF03358">
    <property type="entry name" value="FMN_red"/>
    <property type="match status" value="1"/>
</dbReference>
<dbReference type="PANTHER" id="PTHR30543">
    <property type="entry name" value="CHROMATE REDUCTASE"/>
    <property type="match status" value="1"/>
</dbReference>
<dbReference type="Proteomes" id="UP000295124">
    <property type="component" value="Unassembled WGS sequence"/>
</dbReference>
<name>A0A4R4ZPS8_9ACTN</name>
<dbReference type="PANTHER" id="PTHR30543:SF21">
    <property type="entry name" value="NAD(P)H-DEPENDENT FMN REDUCTASE LOT6"/>
    <property type="match status" value="1"/>
</dbReference>
<dbReference type="InterPro" id="IPR029039">
    <property type="entry name" value="Flavoprotein-like_sf"/>
</dbReference>
<dbReference type="GO" id="GO:0016491">
    <property type="term" value="F:oxidoreductase activity"/>
    <property type="evidence" value="ECO:0007669"/>
    <property type="project" value="InterPro"/>
</dbReference>